<keyword evidence="2" id="KW-0812">Transmembrane</keyword>
<dbReference type="KEGG" id="tps:THAPSDRAFT_21053"/>
<evidence type="ECO:0000256" key="1">
    <source>
        <dbReference type="SAM" id="MobiDB-lite"/>
    </source>
</evidence>
<feature type="transmembrane region" description="Helical" evidence="2">
    <location>
        <begin position="427"/>
        <end position="450"/>
    </location>
</feature>
<feature type="transmembrane region" description="Helical" evidence="2">
    <location>
        <begin position="754"/>
        <end position="775"/>
    </location>
</feature>
<dbReference type="GeneID" id="7452538"/>
<organism evidence="3 4">
    <name type="scientific">Thalassiosira pseudonana</name>
    <name type="common">Marine diatom</name>
    <name type="synonym">Cyclotella nana</name>
    <dbReference type="NCBI Taxonomy" id="35128"/>
    <lineage>
        <taxon>Eukaryota</taxon>
        <taxon>Sar</taxon>
        <taxon>Stramenopiles</taxon>
        <taxon>Ochrophyta</taxon>
        <taxon>Bacillariophyta</taxon>
        <taxon>Coscinodiscophyceae</taxon>
        <taxon>Thalassiosirophycidae</taxon>
        <taxon>Thalassiosirales</taxon>
        <taxon>Thalassiosiraceae</taxon>
        <taxon>Thalassiosira</taxon>
    </lineage>
</organism>
<feature type="transmembrane region" description="Helical" evidence="2">
    <location>
        <begin position="371"/>
        <end position="395"/>
    </location>
</feature>
<keyword evidence="2" id="KW-1133">Transmembrane helix</keyword>
<feature type="region of interest" description="Disordered" evidence="1">
    <location>
        <begin position="48"/>
        <end position="141"/>
    </location>
</feature>
<keyword evidence="4" id="KW-1185">Reference proteome</keyword>
<feature type="transmembrane region" description="Helical" evidence="2">
    <location>
        <begin position="672"/>
        <end position="697"/>
    </location>
</feature>
<feature type="compositionally biased region" description="Polar residues" evidence="1">
    <location>
        <begin position="65"/>
        <end position="74"/>
    </location>
</feature>
<dbReference type="eggNOG" id="ENOG502SSAB">
    <property type="taxonomic scope" value="Eukaryota"/>
</dbReference>
<name>B8BS99_THAPS</name>
<gene>
    <name evidence="3" type="ORF">THAPSDRAFT_21053</name>
</gene>
<feature type="transmembrane region" description="Helical" evidence="2">
    <location>
        <begin position="566"/>
        <end position="588"/>
    </location>
</feature>
<evidence type="ECO:0000256" key="2">
    <source>
        <dbReference type="SAM" id="Phobius"/>
    </source>
</evidence>
<feature type="transmembrane region" description="Helical" evidence="2">
    <location>
        <begin position="600"/>
        <end position="619"/>
    </location>
</feature>
<dbReference type="AlphaFoldDB" id="B8BS99"/>
<reference evidence="3 4" key="1">
    <citation type="journal article" date="2004" name="Science">
        <title>The genome of the diatom Thalassiosira pseudonana: ecology, evolution, and metabolism.</title>
        <authorList>
            <person name="Armbrust E.V."/>
            <person name="Berges J.A."/>
            <person name="Bowler C."/>
            <person name="Green B.R."/>
            <person name="Martinez D."/>
            <person name="Putnam N.H."/>
            <person name="Zhou S."/>
            <person name="Allen A.E."/>
            <person name="Apt K.E."/>
            <person name="Bechner M."/>
            <person name="Brzezinski M.A."/>
            <person name="Chaal B.K."/>
            <person name="Chiovitti A."/>
            <person name="Davis A.K."/>
            <person name="Demarest M.S."/>
            <person name="Detter J.C."/>
            <person name="Glavina T."/>
            <person name="Goodstein D."/>
            <person name="Hadi M.Z."/>
            <person name="Hellsten U."/>
            <person name="Hildebrand M."/>
            <person name="Jenkins B.D."/>
            <person name="Jurka J."/>
            <person name="Kapitonov V.V."/>
            <person name="Kroger N."/>
            <person name="Lau W.W."/>
            <person name="Lane T.W."/>
            <person name="Larimer F.W."/>
            <person name="Lippmeier J.C."/>
            <person name="Lucas S."/>
            <person name="Medina M."/>
            <person name="Montsant A."/>
            <person name="Obornik M."/>
            <person name="Parker M.S."/>
            <person name="Palenik B."/>
            <person name="Pazour G.J."/>
            <person name="Richardson P.M."/>
            <person name="Rynearson T.A."/>
            <person name="Saito M.A."/>
            <person name="Schwartz D.C."/>
            <person name="Thamatrakoln K."/>
            <person name="Valentin K."/>
            <person name="Vardi A."/>
            <person name="Wilkerson F.P."/>
            <person name="Rokhsar D.S."/>
        </authorList>
    </citation>
    <scope>NUCLEOTIDE SEQUENCE [LARGE SCALE GENOMIC DNA]</scope>
    <source>
        <strain evidence="3 4">CCMP1335</strain>
    </source>
</reference>
<keyword evidence="2" id="KW-0472">Membrane</keyword>
<evidence type="ECO:0000313" key="4">
    <source>
        <dbReference type="Proteomes" id="UP000001449"/>
    </source>
</evidence>
<proteinExistence type="predicted"/>
<evidence type="ECO:0000313" key="3">
    <source>
        <dbReference type="EMBL" id="EED96684.1"/>
    </source>
</evidence>
<dbReference type="HOGENOM" id="CLU_331082_0_0_1"/>
<feature type="transmembrane region" description="Helical" evidence="2">
    <location>
        <begin position="462"/>
        <end position="483"/>
    </location>
</feature>
<protein>
    <submittedName>
        <fullName evidence="3">Uncharacterized protein</fullName>
    </submittedName>
</protein>
<accession>B8BS99</accession>
<dbReference type="PaxDb" id="35128-Thaps21053"/>
<dbReference type="EMBL" id="CM000638">
    <property type="protein sequence ID" value="EED96684.1"/>
    <property type="molecule type" value="Genomic_DNA"/>
</dbReference>
<dbReference type="RefSeq" id="XP_002287043.1">
    <property type="nucleotide sequence ID" value="XM_002287007.1"/>
</dbReference>
<sequence>MSTLRNLTGAPSLKASTSGLEIRDLPEGKRSTFVNRIRTHTDGEVALSSSTFSHLGGPESKRRVSASSRFYNSNHSHHAAGEVMGPSFYQRRRQRHTIGRDHNLSPAIETTPSRDSECNSIPPHPPRPSSASPSPSPIGRLRKFRSSTWDATGLGGRLSPRIFGSNNMDSKDESLPFPEDSLYSQNTGVSMEPFDHDLNDYLSFSSSASDDEDEPKLIVKVGSAKAEQDAKIQQFEEQNKMFLANVETEGERKDGLCKNCKPSKPAIPSLFASSTGSMPSNKNVSFSTNVTDINDRDHDEEERNSLAKRLSIINETSLLEHTDSNLSKIAVDDENDAQIYPRNNRRIAFSPYTDQPEQIQPLSPQEILMRLNLICAFFCIVQIGAGAFLFFAMLIGTSKDTNEGLDSTTGESEASILVSPDLWNLSLFVYMLSLVNLVLLVASFFAQTAIREVNLVRSVRFMWSLLWLLPVQIFLMIGLFDYYRVMEVWLKHWWDSASMSYFRNVFCEDGTADAECTVPIQGGASYNSEDAWCLEKYGSTECTEIRNEAQTYCTVASYIFFTSNGVWALFLVALMWVTLSVLQAIITVPIVQRSKESNIPLWLTLPIVGCFGIGYILLYGPSNVTVSIQDVYWIGLTYLISGGSFALAALVGYFLQFYTVMNGREKKVKQGVVVFFLVTIVVTVFSVATIFAISLIYSLSIVDIPVESFHNIACYLDFGGSCSGCNSNIVAEICPEWSQDDVTRVLKTIMKQSATVAAIFLVYALITLRYGFLLFRHLSVETQLPATSYTLSMFIMAFGNSSNAVICALTNARATSSNLDLLSSSSLVAVDQLGSSPAPSSSFVNQIALAPHSALAPTSLAKSSPT</sequence>
<dbReference type="InParanoid" id="B8BS99"/>
<reference evidence="3 4" key="2">
    <citation type="journal article" date="2008" name="Nature">
        <title>The Phaeodactylum genome reveals the evolutionary history of diatom genomes.</title>
        <authorList>
            <person name="Bowler C."/>
            <person name="Allen A.E."/>
            <person name="Badger J.H."/>
            <person name="Grimwood J."/>
            <person name="Jabbari K."/>
            <person name="Kuo A."/>
            <person name="Maheswari U."/>
            <person name="Martens C."/>
            <person name="Maumus F."/>
            <person name="Otillar R.P."/>
            <person name="Rayko E."/>
            <person name="Salamov A."/>
            <person name="Vandepoele K."/>
            <person name="Beszteri B."/>
            <person name="Gruber A."/>
            <person name="Heijde M."/>
            <person name="Katinka M."/>
            <person name="Mock T."/>
            <person name="Valentin K."/>
            <person name="Verret F."/>
            <person name="Berges J.A."/>
            <person name="Brownlee C."/>
            <person name="Cadoret J.P."/>
            <person name="Chiovitti A."/>
            <person name="Choi C.J."/>
            <person name="Coesel S."/>
            <person name="De Martino A."/>
            <person name="Detter J.C."/>
            <person name="Durkin C."/>
            <person name="Falciatore A."/>
            <person name="Fournet J."/>
            <person name="Haruta M."/>
            <person name="Huysman M.J."/>
            <person name="Jenkins B.D."/>
            <person name="Jiroutova K."/>
            <person name="Jorgensen R.E."/>
            <person name="Joubert Y."/>
            <person name="Kaplan A."/>
            <person name="Kroger N."/>
            <person name="Kroth P.G."/>
            <person name="La Roche J."/>
            <person name="Lindquist E."/>
            <person name="Lommer M."/>
            <person name="Martin-Jezequel V."/>
            <person name="Lopez P.J."/>
            <person name="Lucas S."/>
            <person name="Mangogna M."/>
            <person name="McGinnis K."/>
            <person name="Medlin L.K."/>
            <person name="Montsant A."/>
            <person name="Oudot-Le Secq M.P."/>
            <person name="Napoli C."/>
            <person name="Obornik M."/>
            <person name="Parker M.S."/>
            <person name="Petit J.L."/>
            <person name="Porcel B.M."/>
            <person name="Poulsen N."/>
            <person name="Robison M."/>
            <person name="Rychlewski L."/>
            <person name="Rynearson T.A."/>
            <person name="Schmutz J."/>
            <person name="Shapiro H."/>
            <person name="Siaut M."/>
            <person name="Stanley M."/>
            <person name="Sussman M.R."/>
            <person name="Taylor A.R."/>
            <person name="Vardi A."/>
            <person name="von Dassow P."/>
            <person name="Vyverman W."/>
            <person name="Willis A."/>
            <person name="Wyrwicz L.S."/>
            <person name="Rokhsar D.S."/>
            <person name="Weissenbach J."/>
            <person name="Armbrust E.V."/>
            <person name="Green B.R."/>
            <person name="Van de Peer Y."/>
            <person name="Grigoriev I.V."/>
        </authorList>
    </citation>
    <scope>NUCLEOTIDE SEQUENCE [LARGE SCALE GENOMIC DNA]</scope>
    <source>
        <strain evidence="3 4">CCMP1335</strain>
    </source>
</reference>
<dbReference type="Proteomes" id="UP000001449">
    <property type="component" value="Chromosome 1"/>
</dbReference>
<feature type="transmembrane region" description="Helical" evidence="2">
    <location>
        <begin position="631"/>
        <end position="660"/>
    </location>
</feature>